<evidence type="ECO:0000313" key="3">
    <source>
        <dbReference type="Proteomes" id="UP001500575"/>
    </source>
</evidence>
<protein>
    <submittedName>
        <fullName evidence="2">Uncharacterized protein</fullName>
    </submittedName>
</protein>
<keyword evidence="1" id="KW-0812">Transmembrane</keyword>
<keyword evidence="3" id="KW-1185">Reference proteome</keyword>
<comment type="caution">
    <text evidence="2">The sequence shown here is derived from an EMBL/GenBank/DDBJ whole genome shotgun (WGS) entry which is preliminary data.</text>
</comment>
<evidence type="ECO:0000313" key="2">
    <source>
        <dbReference type="EMBL" id="GAA2124971.1"/>
    </source>
</evidence>
<dbReference type="Proteomes" id="UP001500575">
    <property type="component" value="Unassembled WGS sequence"/>
</dbReference>
<feature type="transmembrane region" description="Helical" evidence="1">
    <location>
        <begin position="31"/>
        <end position="50"/>
    </location>
</feature>
<feature type="transmembrane region" description="Helical" evidence="1">
    <location>
        <begin position="62"/>
        <end position="82"/>
    </location>
</feature>
<feature type="transmembrane region" description="Helical" evidence="1">
    <location>
        <begin position="88"/>
        <end position="108"/>
    </location>
</feature>
<evidence type="ECO:0000256" key="1">
    <source>
        <dbReference type="SAM" id="Phobius"/>
    </source>
</evidence>
<keyword evidence="1" id="KW-1133">Transmembrane helix</keyword>
<organism evidence="2 3">
    <name type="scientific">Nocardioides bigeumensis</name>
    <dbReference type="NCBI Taxonomy" id="433657"/>
    <lineage>
        <taxon>Bacteria</taxon>
        <taxon>Bacillati</taxon>
        <taxon>Actinomycetota</taxon>
        <taxon>Actinomycetes</taxon>
        <taxon>Propionibacteriales</taxon>
        <taxon>Nocardioidaceae</taxon>
        <taxon>Nocardioides</taxon>
    </lineage>
</organism>
<keyword evidence="1" id="KW-0472">Membrane</keyword>
<feature type="transmembrane region" description="Helical" evidence="1">
    <location>
        <begin position="7"/>
        <end position="25"/>
    </location>
</feature>
<reference evidence="2 3" key="1">
    <citation type="journal article" date="2019" name="Int. J. Syst. Evol. Microbiol.">
        <title>The Global Catalogue of Microorganisms (GCM) 10K type strain sequencing project: providing services to taxonomists for standard genome sequencing and annotation.</title>
        <authorList>
            <consortium name="The Broad Institute Genomics Platform"/>
            <consortium name="The Broad Institute Genome Sequencing Center for Infectious Disease"/>
            <person name="Wu L."/>
            <person name="Ma J."/>
        </authorList>
    </citation>
    <scope>NUCLEOTIDE SEQUENCE [LARGE SCALE GENOMIC DNA]</scope>
    <source>
        <strain evidence="2 3">JCM 16021</strain>
    </source>
</reference>
<dbReference type="EMBL" id="BAAAQQ010000011">
    <property type="protein sequence ID" value="GAA2124971.1"/>
    <property type="molecule type" value="Genomic_DNA"/>
</dbReference>
<gene>
    <name evidence="2" type="ORF">GCM10009843_22200</name>
</gene>
<proteinExistence type="predicted"/>
<name>A0ABN2YEU8_9ACTN</name>
<sequence>MKVYRTWWYRTCALVGMIGVVAALATSPEAVVVVFILLGVVGTIVTLCLGDTFWGQTTRGRARLLLIGAAVPGSCFAALIGYGATLGAGVLLIATAVLIGSPPAVTFANKMVRSVPTPSAAQLEAVAHALACTNPAFALSRSASVSDLTDEQLCKRWRASYRASQRRTSALELISGVAERQVYLDELERRNRAGFTVWLTAGPEAADNPLPYLTGEHRDAPVLDWDQLTRDQG</sequence>
<dbReference type="RefSeq" id="WP_344303784.1">
    <property type="nucleotide sequence ID" value="NZ_BAAAQQ010000011.1"/>
</dbReference>
<accession>A0ABN2YEU8</accession>